<dbReference type="RefSeq" id="WP_245897880.1">
    <property type="nucleotide sequence ID" value="NZ_OMOJ01000007.1"/>
</dbReference>
<dbReference type="GO" id="GO:0030694">
    <property type="term" value="C:bacterial-type flagellum basal body, rod"/>
    <property type="evidence" value="ECO:0007669"/>
    <property type="project" value="InterPro"/>
</dbReference>
<keyword evidence="4 6" id="KW-0975">Bacterial flagellum</keyword>
<comment type="similarity">
    <text evidence="2 6">Belongs to the flagella basal body rod proteins family.</text>
</comment>
<comment type="subunit">
    <text evidence="6">The basal body constitutes a major portion of the flagellar organelle and consists of a number of rings mounted on a central rod.</text>
</comment>
<evidence type="ECO:0000313" key="8">
    <source>
        <dbReference type="Proteomes" id="UP000244904"/>
    </source>
</evidence>
<dbReference type="Proteomes" id="UP000244904">
    <property type="component" value="Unassembled WGS sequence"/>
</dbReference>
<dbReference type="EMBL" id="OMOJ01000007">
    <property type="protein sequence ID" value="SPF81211.1"/>
    <property type="molecule type" value="Genomic_DNA"/>
</dbReference>
<gene>
    <name evidence="7" type="ORF">PRI8871_03033</name>
</gene>
<comment type="function">
    <text evidence="5 6">Structural component of flagellum, the bacterial motility apparatus. Part of the rod structure of flagellar basal body.</text>
</comment>
<dbReference type="AlphaFoldDB" id="A0A2R8AYT9"/>
<organism evidence="7 8">
    <name type="scientific">Pseudoprimorskyibacter insulae</name>
    <dbReference type="NCBI Taxonomy" id="1695997"/>
    <lineage>
        <taxon>Bacteria</taxon>
        <taxon>Pseudomonadati</taxon>
        <taxon>Pseudomonadota</taxon>
        <taxon>Alphaproteobacteria</taxon>
        <taxon>Rhodobacterales</taxon>
        <taxon>Paracoccaceae</taxon>
        <taxon>Pseudoprimorskyibacter</taxon>
    </lineage>
</organism>
<proteinExistence type="inferred from homology"/>
<evidence type="ECO:0000256" key="6">
    <source>
        <dbReference type="PIRNR" id="PIRNR002889"/>
    </source>
</evidence>
<sequence>MFQNLKVFQTAIKLAQHSAARQELIARNIANADTPAYQAKDLSAFALTNPKRDLTFRPSASRQGHIARPLPARFGEGVVVEDGMSANGNGVSLETEMVKSAESARAHSRAMTIYRSNLNILRASLGRN</sequence>
<evidence type="ECO:0000256" key="4">
    <source>
        <dbReference type="ARBA" id="ARBA00023143"/>
    </source>
</evidence>
<dbReference type="PIRSF" id="PIRSF002889">
    <property type="entry name" value="Rod_FlgB"/>
    <property type="match status" value="1"/>
</dbReference>
<keyword evidence="8" id="KW-1185">Reference proteome</keyword>
<evidence type="ECO:0000313" key="7">
    <source>
        <dbReference type="EMBL" id="SPF81211.1"/>
    </source>
</evidence>
<dbReference type="GO" id="GO:0071973">
    <property type="term" value="P:bacterial-type flagellum-dependent cell motility"/>
    <property type="evidence" value="ECO:0007669"/>
    <property type="project" value="InterPro"/>
</dbReference>
<dbReference type="InterPro" id="IPR006300">
    <property type="entry name" value="FlgB"/>
</dbReference>
<protein>
    <recommendedName>
        <fullName evidence="3 6">Flagellar basal body rod protein FlgB</fullName>
    </recommendedName>
</protein>
<evidence type="ECO:0000256" key="5">
    <source>
        <dbReference type="ARBA" id="ARBA00024934"/>
    </source>
</evidence>
<evidence type="ECO:0000256" key="2">
    <source>
        <dbReference type="ARBA" id="ARBA00009677"/>
    </source>
</evidence>
<comment type="subcellular location">
    <subcellularLocation>
        <location evidence="1 6">Bacterial flagellum basal body</location>
    </subcellularLocation>
</comment>
<name>A0A2R8AYT9_9RHOB</name>
<reference evidence="8" key="1">
    <citation type="submission" date="2018-03" db="EMBL/GenBank/DDBJ databases">
        <authorList>
            <person name="Rodrigo-Torres L."/>
            <person name="Arahal R. D."/>
            <person name="Lucena T."/>
        </authorList>
    </citation>
    <scope>NUCLEOTIDE SEQUENCE [LARGE SCALE GENOMIC DNA]</scope>
    <source>
        <strain evidence="8">CECT 8871</strain>
    </source>
</reference>
<evidence type="ECO:0000256" key="3">
    <source>
        <dbReference type="ARBA" id="ARBA00014376"/>
    </source>
</evidence>
<accession>A0A2R8AYT9</accession>
<evidence type="ECO:0000256" key="1">
    <source>
        <dbReference type="ARBA" id="ARBA00004117"/>
    </source>
</evidence>